<dbReference type="AlphaFoldDB" id="A0A067R0K5"/>
<protein>
    <submittedName>
        <fullName evidence="2">Uncharacterized protein</fullName>
    </submittedName>
</protein>
<evidence type="ECO:0000313" key="3">
    <source>
        <dbReference type="Proteomes" id="UP000027135"/>
    </source>
</evidence>
<reference evidence="2 3" key="1">
    <citation type="journal article" date="2014" name="Nat. Commun.">
        <title>Molecular traces of alternative social organization in a termite genome.</title>
        <authorList>
            <person name="Terrapon N."/>
            <person name="Li C."/>
            <person name="Robertson H.M."/>
            <person name="Ji L."/>
            <person name="Meng X."/>
            <person name="Booth W."/>
            <person name="Chen Z."/>
            <person name="Childers C.P."/>
            <person name="Glastad K.M."/>
            <person name="Gokhale K."/>
            <person name="Gowin J."/>
            <person name="Gronenberg W."/>
            <person name="Hermansen R.A."/>
            <person name="Hu H."/>
            <person name="Hunt B.G."/>
            <person name="Huylmans A.K."/>
            <person name="Khalil S.M."/>
            <person name="Mitchell R.D."/>
            <person name="Munoz-Torres M.C."/>
            <person name="Mustard J.A."/>
            <person name="Pan H."/>
            <person name="Reese J.T."/>
            <person name="Scharf M.E."/>
            <person name="Sun F."/>
            <person name="Vogel H."/>
            <person name="Xiao J."/>
            <person name="Yang W."/>
            <person name="Yang Z."/>
            <person name="Yang Z."/>
            <person name="Zhou J."/>
            <person name="Zhu J."/>
            <person name="Brent C.S."/>
            <person name="Elsik C.G."/>
            <person name="Goodisman M.A."/>
            <person name="Liberles D.A."/>
            <person name="Roe R.M."/>
            <person name="Vargo E.L."/>
            <person name="Vilcinskas A."/>
            <person name="Wang J."/>
            <person name="Bornberg-Bauer E."/>
            <person name="Korb J."/>
            <person name="Zhang G."/>
            <person name="Liebig J."/>
        </authorList>
    </citation>
    <scope>NUCLEOTIDE SEQUENCE [LARGE SCALE GENOMIC DNA]</scope>
    <source>
        <tissue evidence="2">Whole organism</tissue>
    </source>
</reference>
<accession>A0A067R0K5</accession>
<evidence type="ECO:0000256" key="1">
    <source>
        <dbReference type="SAM" id="MobiDB-lite"/>
    </source>
</evidence>
<gene>
    <name evidence="2" type="ORF">L798_10275</name>
</gene>
<sequence length="132" mass="14521">MQNSSYQHYRNDVSHVVTIMYGKQLRGRTVGLRMESSGNSEAETEIEMPCGQLVSEASSSEIGNSILRTEDDPENSGVNTREGTGSTGDIQQTTIGLRNTETLSSNTDSLLDFIANTLRSLKEDNVKWKSSE</sequence>
<dbReference type="InParanoid" id="A0A067R0K5"/>
<dbReference type="Proteomes" id="UP000027135">
    <property type="component" value="Unassembled WGS sequence"/>
</dbReference>
<organism evidence="2 3">
    <name type="scientific">Zootermopsis nevadensis</name>
    <name type="common">Dampwood termite</name>
    <dbReference type="NCBI Taxonomy" id="136037"/>
    <lineage>
        <taxon>Eukaryota</taxon>
        <taxon>Metazoa</taxon>
        <taxon>Ecdysozoa</taxon>
        <taxon>Arthropoda</taxon>
        <taxon>Hexapoda</taxon>
        <taxon>Insecta</taxon>
        <taxon>Pterygota</taxon>
        <taxon>Neoptera</taxon>
        <taxon>Polyneoptera</taxon>
        <taxon>Dictyoptera</taxon>
        <taxon>Blattodea</taxon>
        <taxon>Blattoidea</taxon>
        <taxon>Termitoidae</taxon>
        <taxon>Termopsidae</taxon>
        <taxon>Zootermopsis</taxon>
    </lineage>
</organism>
<feature type="region of interest" description="Disordered" evidence="1">
    <location>
        <begin position="66"/>
        <end position="93"/>
    </location>
</feature>
<evidence type="ECO:0000313" key="2">
    <source>
        <dbReference type="EMBL" id="KDR16272.1"/>
    </source>
</evidence>
<dbReference type="EMBL" id="KK852803">
    <property type="protein sequence ID" value="KDR16272.1"/>
    <property type="molecule type" value="Genomic_DNA"/>
</dbReference>
<name>A0A067R0K5_ZOONE</name>
<feature type="compositionally biased region" description="Polar residues" evidence="1">
    <location>
        <begin position="76"/>
        <end position="93"/>
    </location>
</feature>
<proteinExistence type="predicted"/>
<keyword evidence="3" id="KW-1185">Reference proteome</keyword>